<accession>A0A1I3LGW8</accession>
<evidence type="ECO:0000313" key="3">
    <source>
        <dbReference type="Proteomes" id="UP000199548"/>
    </source>
</evidence>
<reference evidence="2 3" key="1">
    <citation type="submission" date="2016-10" db="EMBL/GenBank/DDBJ databases">
        <authorList>
            <person name="de Groot N.N."/>
        </authorList>
    </citation>
    <scope>NUCLEOTIDE SEQUENCE [LARGE SCALE GENOMIC DNA]</scope>
    <source>
        <strain evidence="2 3">LMG 23650</strain>
    </source>
</reference>
<keyword evidence="3" id="KW-1185">Reference proteome</keyword>
<dbReference type="AlphaFoldDB" id="A0A1I3LGW8"/>
<feature type="compositionally biased region" description="Polar residues" evidence="1">
    <location>
        <begin position="283"/>
        <end position="295"/>
    </location>
</feature>
<feature type="compositionally biased region" description="Polar residues" evidence="1">
    <location>
        <begin position="1"/>
        <end position="18"/>
    </location>
</feature>
<gene>
    <name evidence="2" type="ORF">SAMN05192543_104405</name>
</gene>
<feature type="region of interest" description="Disordered" evidence="1">
    <location>
        <begin position="1"/>
        <end position="223"/>
    </location>
</feature>
<feature type="compositionally biased region" description="Polar residues" evidence="1">
    <location>
        <begin position="673"/>
        <end position="688"/>
    </location>
</feature>
<feature type="region of interest" description="Disordered" evidence="1">
    <location>
        <begin position="259"/>
        <end position="299"/>
    </location>
</feature>
<protein>
    <submittedName>
        <fullName evidence="2">Uncharacterized protein</fullName>
    </submittedName>
</protein>
<evidence type="ECO:0000256" key="1">
    <source>
        <dbReference type="SAM" id="MobiDB-lite"/>
    </source>
</evidence>
<proteinExistence type="predicted"/>
<evidence type="ECO:0000313" key="2">
    <source>
        <dbReference type="EMBL" id="SFI83655.1"/>
    </source>
</evidence>
<feature type="compositionally biased region" description="Low complexity" evidence="1">
    <location>
        <begin position="259"/>
        <end position="278"/>
    </location>
</feature>
<feature type="region of interest" description="Disordered" evidence="1">
    <location>
        <begin position="660"/>
        <end position="688"/>
    </location>
</feature>
<feature type="compositionally biased region" description="Low complexity" evidence="1">
    <location>
        <begin position="56"/>
        <end position="69"/>
    </location>
</feature>
<feature type="compositionally biased region" description="Low complexity" evidence="1">
    <location>
        <begin position="89"/>
        <end position="99"/>
    </location>
</feature>
<sequence>MTNISRSSSPVSGDSAYTSAREVQVPSEYDTAPETQSPRAGHPLENMSPPPRPDQSTTTGSTTNPQSTTLRHRDFSSRPLPTRVLQTGSRSSSSDSRASINNLVNLPVGVPDEEGLSQLGDDERGDEPGSSDNASGRSSPVDHTALPAADLLLTQLRPQRMIGPLGGPGTGRSRADSPPQPASKAGSTSAASGASRAGSVAGSQKIGKTAALDETGSVAPVENPVTPEQLEATVNEIQQAVDDVAAGIVDEVARDADAAEVAGGSATSSSSEAPAPGTRNDASRPSSPLQRSASPGPTHAETIQMHRNVNDISYLKNALPEDLRGGVRHMLLPLREQFPSRGAFETFVNDQSTVLEECGIRGKRDLINLMRTVNRSDNLMRVAQGTVGGLHFNGPGLAFSYGPLSTEMTVGTAVDTNVLQGAASGFLAGASDAIATPAKEATFKDAYYKRPAADHLPEFLRNFNPPSLGESINETNKAWVGGFAAGYVVRGSVMAAVTYTKGAEAAAAIETAMAPVTNIASGVTATFIGHSLDEQLGRTGLPYFLARDNLGECVRAAQQSNLAYAGKAVVGAGTHVVNAVTKFPEGLKRAVTDPALIASTASLTGVLTVPGTVAGVTANAISDPNTAHVASSLVHYPALLTAWAGWGTSFAAAAHVHAERTARNRPGDEEQGSELTAQPATSGRTSGN</sequence>
<organism evidence="2 3">
    <name type="scientific">Paraburkholderia megapolitana</name>
    <dbReference type="NCBI Taxonomy" id="420953"/>
    <lineage>
        <taxon>Bacteria</taxon>
        <taxon>Pseudomonadati</taxon>
        <taxon>Pseudomonadota</taxon>
        <taxon>Betaproteobacteria</taxon>
        <taxon>Burkholderiales</taxon>
        <taxon>Burkholderiaceae</taxon>
        <taxon>Paraburkholderia</taxon>
    </lineage>
</organism>
<dbReference type="EMBL" id="FOQU01000004">
    <property type="protein sequence ID" value="SFI83655.1"/>
    <property type="molecule type" value="Genomic_DNA"/>
</dbReference>
<dbReference type="Proteomes" id="UP000199548">
    <property type="component" value="Unassembled WGS sequence"/>
</dbReference>
<name>A0A1I3LGW8_9BURK</name>
<feature type="compositionally biased region" description="Low complexity" evidence="1">
    <location>
        <begin position="182"/>
        <end position="203"/>
    </location>
</feature>